<gene>
    <name evidence="1" type="ORF">AKG95_29220</name>
</gene>
<dbReference type="AlphaFoldDB" id="A0A1S1U3U7"/>
<evidence type="ECO:0000313" key="1">
    <source>
        <dbReference type="EMBL" id="OHV93813.1"/>
    </source>
</evidence>
<name>A0A1S1U3U7_9BURK</name>
<protein>
    <submittedName>
        <fullName evidence="1">Uncharacterized protein</fullName>
    </submittedName>
</protein>
<comment type="caution">
    <text evidence="1">The sequence shown here is derived from an EMBL/GenBank/DDBJ whole genome shotgun (WGS) entry which is preliminary data.</text>
</comment>
<dbReference type="EMBL" id="LFKP01000016">
    <property type="protein sequence ID" value="OHV93813.1"/>
    <property type="molecule type" value="Genomic_DNA"/>
</dbReference>
<reference evidence="1 2" key="1">
    <citation type="submission" date="2015-06" db="EMBL/GenBank/DDBJ databases">
        <title>Draft genome sequencing of a biphenyl-degrading bacterium, Janthinobacterium lividum MEG1.</title>
        <authorList>
            <person name="Shimodaira J."/>
            <person name="Hatta T."/>
        </authorList>
    </citation>
    <scope>NUCLEOTIDE SEQUENCE [LARGE SCALE GENOMIC DNA]</scope>
    <source>
        <strain evidence="1 2">MEG1</strain>
        <plasmid evidence="1">pMEG01</plasmid>
    </source>
</reference>
<proteinExistence type="predicted"/>
<evidence type="ECO:0000313" key="2">
    <source>
        <dbReference type="Proteomes" id="UP000179840"/>
    </source>
</evidence>
<geneLocation type="plasmid" evidence="1">
    <name>pMEG01</name>
</geneLocation>
<organism evidence="1 2">
    <name type="scientific">Janthinobacterium lividum</name>
    <dbReference type="NCBI Taxonomy" id="29581"/>
    <lineage>
        <taxon>Bacteria</taxon>
        <taxon>Pseudomonadati</taxon>
        <taxon>Pseudomonadota</taxon>
        <taxon>Betaproteobacteria</taxon>
        <taxon>Burkholderiales</taxon>
        <taxon>Oxalobacteraceae</taxon>
        <taxon>Janthinobacterium</taxon>
    </lineage>
</organism>
<dbReference type="Proteomes" id="UP000179840">
    <property type="component" value="Unassembled WGS sequence"/>
</dbReference>
<accession>A0A1S1U3U7</accession>
<keyword evidence="1" id="KW-0614">Plasmid</keyword>
<sequence length="73" mass="8013">MLVSDIEEGKSYVDGAPWTYCRTVEMIVAASKRPGGKVVAWSTEGFSVRGRVKKMHGKCGIKTFATWAMSEAK</sequence>